<organism evidence="9 10">
    <name type="scientific">Symbiobacterium thermophilum</name>
    <dbReference type="NCBI Taxonomy" id="2734"/>
    <lineage>
        <taxon>Bacteria</taxon>
        <taxon>Bacillati</taxon>
        <taxon>Bacillota</taxon>
        <taxon>Clostridia</taxon>
        <taxon>Eubacteriales</taxon>
        <taxon>Symbiobacteriaceae</taxon>
        <taxon>Symbiobacterium</taxon>
    </lineage>
</organism>
<dbReference type="InterPro" id="IPR006169">
    <property type="entry name" value="GTP1_OBG_dom"/>
</dbReference>
<dbReference type="InterPro" id="IPR006074">
    <property type="entry name" value="GTP1-OBG_CS"/>
</dbReference>
<dbReference type="Gene3D" id="2.70.210.12">
    <property type="entry name" value="GTP1/OBG domain"/>
    <property type="match status" value="1"/>
</dbReference>
<dbReference type="PROSITE" id="PS00905">
    <property type="entry name" value="GTP1_OBG"/>
    <property type="match status" value="1"/>
</dbReference>
<dbReference type="AlphaFoldDB" id="A0A1Y2T7V8"/>
<dbReference type="PROSITE" id="PS51710">
    <property type="entry name" value="G_OBG"/>
    <property type="match status" value="1"/>
</dbReference>
<dbReference type="Pfam" id="PF01926">
    <property type="entry name" value="MMR_HSR1"/>
    <property type="match status" value="1"/>
</dbReference>
<dbReference type="EMBL" id="LWLV01000212">
    <property type="protein sequence ID" value="OTA41807.1"/>
    <property type="molecule type" value="Genomic_DNA"/>
</dbReference>
<evidence type="ECO:0000259" key="7">
    <source>
        <dbReference type="PROSITE" id="PS51710"/>
    </source>
</evidence>
<accession>A0A1Y2T7V8</accession>
<dbReference type="PANTHER" id="PTHR11702:SF31">
    <property type="entry name" value="MITOCHONDRIAL RIBOSOME-ASSOCIATED GTPASE 2"/>
    <property type="match status" value="1"/>
</dbReference>
<dbReference type="PANTHER" id="PTHR11702">
    <property type="entry name" value="DEVELOPMENTALLY REGULATED GTP-BINDING PROTEIN-RELATED"/>
    <property type="match status" value="1"/>
</dbReference>
<proteinExistence type="inferred from homology"/>
<dbReference type="InterPro" id="IPR036726">
    <property type="entry name" value="GTP1_OBG_dom_sf"/>
</dbReference>
<dbReference type="SUPFAM" id="SSF52540">
    <property type="entry name" value="P-loop containing nucleoside triphosphate hydrolases"/>
    <property type="match status" value="1"/>
</dbReference>
<dbReference type="GO" id="GO:0003924">
    <property type="term" value="F:GTPase activity"/>
    <property type="evidence" value="ECO:0007669"/>
    <property type="project" value="InterPro"/>
</dbReference>
<keyword evidence="2" id="KW-0963">Cytoplasm</keyword>
<dbReference type="Gene3D" id="3.40.50.300">
    <property type="entry name" value="P-loop containing nucleotide triphosphate hydrolases"/>
    <property type="match status" value="1"/>
</dbReference>
<evidence type="ECO:0000256" key="5">
    <source>
        <dbReference type="ARBA" id="ARBA00022842"/>
    </source>
</evidence>
<gene>
    <name evidence="9" type="ORF">A6D92_03715</name>
</gene>
<dbReference type="NCBIfam" id="NF008956">
    <property type="entry name" value="PRK12299.1"/>
    <property type="match status" value="1"/>
</dbReference>
<keyword evidence="4" id="KW-0378">Hydrolase</keyword>
<dbReference type="PIRSF" id="PIRSF002401">
    <property type="entry name" value="GTP_bd_Obg/CgtA"/>
    <property type="match status" value="1"/>
</dbReference>
<dbReference type="SUPFAM" id="SSF82051">
    <property type="entry name" value="Obg GTP-binding protein N-terminal domain"/>
    <property type="match status" value="1"/>
</dbReference>
<dbReference type="GO" id="GO:0005525">
    <property type="term" value="F:GTP binding"/>
    <property type="evidence" value="ECO:0007669"/>
    <property type="project" value="UniProtKB-KW"/>
</dbReference>
<evidence type="ECO:0000256" key="6">
    <source>
        <dbReference type="ARBA" id="ARBA00023134"/>
    </source>
</evidence>
<dbReference type="InterPro" id="IPR045086">
    <property type="entry name" value="OBG_GTPase"/>
</dbReference>
<dbReference type="Proteomes" id="UP000194267">
    <property type="component" value="Unassembled WGS sequence"/>
</dbReference>
<dbReference type="FunFam" id="2.70.210.12:FF:000001">
    <property type="entry name" value="GTPase Obg"/>
    <property type="match status" value="1"/>
</dbReference>
<comment type="caution">
    <text evidence="9">The sequence shown here is derived from an EMBL/GenBank/DDBJ whole genome shotgun (WGS) entry which is preliminary data.</text>
</comment>
<dbReference type="Pfam" id="PF01018">
    <property type="entry name" value="GTP1_OBG"/>
    <property type="match status" value="1"/>
</dbReference>
<keyword evidence="3" id="KW-0547">Nucleotide-binding</keyword>
<evidence type="ECO:0000259" key="8">
    <source>
        <dbReference type="PROSITE" id="PS51883"/>
    </source>
</evidence>
<dbReference type="NCBIfam" id="NF008954">
    <property type="entry name" value="PRK12296.1"/>
    <property type="match status" value="1"/>
</dbReference>
<evidence type="ECO:0000256" key="4">
    <source>
        <dbReference type="ARBA" id="ARBA00022801"/>
    </source>
</evidence>
<reference evidence="10" key="1">
    <citation type="submission" date="2016-04" db="EMBL/GenBank/DDBJ databases">
        <authorList>
            <person name="Antunes L.P."/>
            <person name="Martins L.F."/>
            <person name="Pereira R.V."/>
            <person name="Thomas A.M."/>
            <person name="Barbosa D."/>
            <person name="Nascimento L."/>
            <person name="Silva G.M."/>
            <person name="Condomitti G.W."/>
            <person name="Digiampietri L.A."/>
            <person name="Lombardi K.C."/>
            <person name="Ramos P.L."/>
            <person name="Quaggio R.B."/>
            <person name="Oliveira J.C."/>
            <person name="Pascon R.C."/>
            <person name="Cruz J.B."/>
            <person name="Silva A.M."/>
            <person name="Setubal J.C."/>
        </authorList>
    </citation>
    <scope>NUCLEOTIDE SEQUENCE [LARGE SCALE GENOMIC DNA]</scope>
</reference>
<dbReference type="HAMAP" id="MF_01454">
    <property type="entry name" value="GTPase_Obg"/>
    <property type="match status" value="1"/>
</dbReference>
<name>A0A1Y2T7V8_SYMTR</name>
<comment type="similarity">
    <text evidence="1">Belongs to the TRAFAC class OBG-HflX-like GTPase superfamily. OBG GTPase family.</text>
</comment>
<dbReference type="PROSITE" id="PS51883">
    <property type="entry name" value="OBG"/>
    <property type="match status" value="1"/>
</dbReference>
<dbReference type="InterPro" id="IPR027417">
    <property type="entry name" value="P-loop_NTPase"/>
</dbReference>
<keyword evidence="5" id="KW-0460">Magnesium</keyword>
<dbReference type="GO" id="GO:0042254">
    <property type="term" value="P:ribosome biogenesis"/>
    <property type="evidence" value="ECO:0007669"/>
    <property type="project" value="UniProtKB-UniRule"/>
</dbReference>
<dbReference type="CDD" id="cd01898">
    <property type="entry name" value="Obg"/>
    <property type="match status" value="1"/>
</dbReference>
<evidence type="ECO:0000313" key="9">
    <source>
        <dbReference type="EMBL" id="OTA41807.1"/>
    </source>
</evidence>
<dbReference type="PRINTS" id="PR00326">
    <property type="entry name" value="GTP1OBG"/>
</dbReference>
<dbReference type="GO" id="GO:0000287">
    <property type="term" value="F:magnesium ion binding"/>
    <property type="evidence" value="ECO:0007669"/>
    <property type="project" value="InterPro"/>
</dbReference>
<evidence type="ECO:0000256" key="1">
    <source>
        <dbReference type="ARBA" id="ARBA00007699"/>
    </source>
</evidence>
<dbReference type="InterPro" id="IPR031167">
    <property type="entry name" value="G_OBG"/>
</dbReference>
<evidence type="ECO:0000313" key="10">
    <source>
        <dbReference type="Proteomes" id="UP000194267"/>
    </source>
</evidence>
<feature type="non-terminal residue" evidence="9">
    <location>
        <position position="333"/>
    </location>
</feature>
<evidence type="ECO:0000256" key="2">
    <source>
        <dbReference type="ARBA" id="ARBA00022490"/>
    </source>
</evidence>
<dbReference type="NCBIfam" id="TIGR02729">
    <property type="entry name" value="Obg_CgtA"/>
    <property type="match status" value="1"/>
</dbReference>
<evidence type="ECO:0000256" key="3">
    <source>
        <dbReference type="ARBA" id="ARBA00022741"/>
    </source>
</evidence>
<dbReference type="InterPro" id="IPR014100">
    <property type="entry name" value="GTP-bd_Obg/CgtA"/>
</dbReference>
<dbReference type="NCBIfam" id="NF008955">
    <property type="entry name" value="PRK12297.1"/>
    <property type="match status" value="1"/>
</dbReference>
<sequence>MFVDVARIYVKGGDGGRGSNAVRREKFVPQGGPWGGDGGRGGDVVFVVDPGLNTLIDFKYQKHFKAERGEHGGPKGMNGRKGEDLVVKVPPGTVVKDDDTGEVLFDLVEPGQRVVVARGGRGGRGNMRLATPTNKCPTYYEKGEPGEERWLLLELKVVADAGLVGFPNAGKSTFLSAVSAARPKIADYPFTTLTPVLGVVDLGEGRSFVIADIPGLIEGAHRGVGLGHEFLRHVERTKVLIHVLDGAGTEGRDPLDDFAVIRRELEAYSPELTKRPALVAFNKMDLPDARENLPRVREALEKQGFRVFPVSGATREGFRPLLEAAYELIRQWV</sequence>
<keyword evidence="6" id="KW-0342">GTP-binding</keyword>
<protein>
    <submittedName>
        <fullName evidence="9">GTPase ObgE</fullName>
    </submittedName>
</protein>
<feature type="domain" description="Obg" evidence="8">
    <location>
        <begin position="1"/>
        <end position="158"/>
    </location>
</feature>
<dbReference type="InterPro" id="IPR006073">
    <property type="entry name" value="GTP-bd"/>
</dbReference>
<feature type="domain" description="OBG-type G" evidence="7">
    <location>
        <begin position="159"/>
        <end position="330"/>
    </location>
</feature>